<reference evidence="2 3" key="1">
    <citation type="journal article" date="2014" name="Agronomy (Basel)">
        <title>A Draft Genome Sequence for Ensete ventricosum, the Drought-Tolerant Tree Against Hunger.</title>
        <authorList>
            <person name="Harrison J."/>
            <person name="Moore K.A."/>
            <person name="Paszkiewicz K."/>
            <person name="Jones T."/>
            <person name="Grant M."/>
            <person name="Ambacheew D."/>
            <person name="Muzemil S."/>
            <person name="Studholme D.J."/>
        </authorList>
    </citation>
    <scope>NUCLEOTIDE SEQUENCE [LARGE SCALE GENOMIC DNA]</scope>
</reference>
<keyword evidence="1" id="KW-1133">Transmembrane helix</keyword>
<feature type="transmembrane region" description="Helical" evidence="1">
    <location>
        <begin position="232"/>
        <end position="255"/>
    </location>
</feature>
<dbReference type="PANTHER" id="PTHR34116">
    <property type="entry name" value="PLASMINOGEN ACTIVATOR INHIBITOR"/>
    <property type="match status" value="1"/>
</dbReference>
<dbReference type="InterPro" id="IPR016971">
    <property type="entry name" value="UCP031277"/>
</dbReference>
<dbReference type="PIRSF" id="PIRSF031277">
    <property type="entry name" value="UCP031277"/>
    <property type="match status" value="1"/>
</dbReference>
<evidence type="ECO:0008006" key="4">
    <source>
        <dbReference type="Google" id="ProtNLM"/>
    </source>
</evidence>
<feature type="transmembrane region" description="Helical" evidence="1">
    <location>
        <begin position="55"/>
        <end position="76"/>
    </location>
</feature>
<feature type="transmembrane region" description="Helical" evidence="1">
    <location>
        <begin position="96"/>
        <end position="117"/>
    </location>
</feature>
<feature type="transmembrane region" description="Helical" evidence="1">
    <location>
        <begin position="12"/>
        <end position="35"/>
    </location>
</feature>
<evidence type="ECO:0000256" key="1">
    <source>
        <dbReference type="SAM" id="Phobius"/>
    </source>
</evidence>
<comment type="caution">
    <text evidence="2">The sequence shown here is derived from an EMBL/GenBank/DDBJ whole genome shotgun (WGS) entry which is preliminary data.</text>
</comment>
<name>A0A427B376_ENSVE</name>
<gene>
    <name evidence="2" type="ORF">B296_00018978</name>
</gene>
<dbReference type="EMBL" id="AMZH03000595">
    <property type="protein sequence ID" value="RRT82925.1"/>
    <property type="molecule type" value="Genomic_DNA"/>
</dbReference>
<organism evidence="2 3">
    <name type="scientific">Ensete ventricosum</name>
    <name type="common">Abyssinian banana</name>
    <name type="synonym">Musa ensete</name>
    <dbReference type="NCBI Taxonomy" id="4639"/>
    <lineage>
        <taxon>Eukaryota</taxon>
        <taxon>Viridiplantae</taxon>
        <taxon>Streptophyta</taxon>
        <taxon>Embryophyta</taxon>
        <taxon>Tracheophyta</taxon>
        <taxon>Spermatophyta</taxon>
        <taxon>Magnoliopsida</taxon>
        <taxon>Liliopsida</taxon>
        <taxon>Zingiberales</taxon>
        <taxon>Musaceae</taxon>
        <taxon>Ensete</taxon>
    </lineage>
</organism>
<proteinExistence type="predicted"/>
<sequence length="375" mass="41909">MLLQSLATDAFGVLTISLVFLTATLGLLCIFHSLYFQFWIRRRHYQQLRYFNGPWVSRIILILVSIWWGFGEIVRLRFLHSRLFSGQAWQRSICKFYIISNLGFAEPSMFLILSFLLHASLQKRESGTLSRRWNRKTLAYVLLFCFPIFIMQIAIILVSAGFSNEEQSHKKINISKFFSCASSVTDGDTVCKYPLLSTIILAGFYALLICYVTYVGTQILSLVINKGLRRRIYVLIASVILLLPFRALLLGFSVLPSPGSLLYEASVFLSFLMLLFCTTVGICTLVFFPVSDSLALRDIGHTGIGGMPYDDYYHDGALLIANHSHQGASRDSDGSAKSGSMSFCSISLGGFAASEDISEARFSHGPAIIPSDEDI</sequence>
<feature type="transmembrane region" description="Helical" evidence="1">
    <location>
        <begin position="195"/>
        <end position="220"/>
    </location>
</feature>
<feature type="transmembrane region" description="Helical" evidence="1">
    <location>
        <begin position="138"/>
        <end position="162"/>
    </location>
</feature>
<dbReference type="AlphaFoldDB" id="A0A427B376"/>
<dbReference type="PANTHER" id="PTHR34116:SF10">
    <property type="entry name" value="OS04G0443700 PROTEIN"/>
    <property type="match status" value="1"/>
</dbReference>
<dbReference type="Proteomes" id="UP000287651">
    <property type="component" value="Unassembled WGS sequence"/>
</dbReference>
<evidence type="ECO:0000313" key="2">
    <source>
        <dbReference type="EMBL" id="RRT82925.1"/>
    </source>
</evidence>
<accession>A0A427B376</accession>
<evidence type="ECO:0000313" key="3">
    <source>
        <dbReference type="Proteomes" id="UP000287651"/>
    </source>
</evidence>
<feature type="transmembrane region" description="Helical" evidence="1">
    <location>
        <begin position="267"/>
        <end position="288"/>
    </location>
</feature>
<keyword evidence="1" id="KW-0812">Transmembrane</keyword>
<keyword evidence="1" id="KW-0472">Membrane</keyword>
<protein>
    <recommendedName>
        <fullName evidence="4">G-protein coupled receptors family 1 profile domain-containing protein</fullName>
    </recommendedName>
</protein>